<feature type="domain" description="Baseplate hub protein gp44-like N-terminal" evidence="2">
    <location>
        <begin position="8"/>
        <end position="91"/>
    </location>
</feature>
<dbReference type="Proteomes" id="UP000078103">
    <property type="component" value="Unassembled WGS sequence"/>
</dbReference>
<dbReference type="Pfam" id="PF22174">
    <property type="entry name" value="NMB1110-like_C"/>
    <property type="match status" value="1"/>
</dbReference>
<dbReference type="InterPro" id="IPR053981">
    <property type="entry name" value="Gp44/GpP-like_2nd"/>
</dbReference>
<name>A0A1A9RUS7_EIKCO</name>
<dbReference type="SUPFAM" id="SSF69279">
    <property type="entry name" value="Phage tail proteins"/>
    <property type="match status" value="2"/>
</dbReference>
<dbReference type="Gene3D" id="3.30.1920.10">
    <property type="entry name" value="Baseplate protein-like domains - 2 layer sandwich fold"/>
    <property type="match status" value="1"/>
</dbReference>
<organism evidence="6 7">
    <name type="scientific">Eikenella corrodens</name>
    <dbReference type="NCBI Taxonomy" id="539"/>
    <lineage>
        <taxon>Bacteria</taxon>
        <taxon>Pseudomonadati</taxon>
        <taxon>Pseudomonadota</taxon>
        <taxon>Betaproteobacteria</taxon>
        <taxon>Neisseriales</taxon>
        <taxon>Neisseriaceae</taxon>
        <taxon>Eikenella</taxon>
    </lineage>
</organism>
<dbReference type="Pfam" id="PF21683">
    <property type="entry name" value="GpP-like_1st"/>
    <property type="match status" value="1"/>
</dbReference>
<sequence>MPTPNNTVSLLIAGKTHSQWTDYDIDSDLLTPADDFQVTLGRPVDAKPDAVQPGDTVEVRVGEDTVLSGRIDRVSTTTAKGQKTLTISGRDDAGILLDCSCPIFNAQDMDLKQIIDTIVKPLGISKIRIDAAQTARTNKVQIEPGSRAWDALAQYAEANGLWPWLEPDGTLVIGGPDYTAKPVADLIVRVSGQGNNVEQLQVERDFSQRFSEITVLGQSHSGKHNLRATVKDDTVKVHRPLIIVEADVDNQAAAERKAKKRLGDSKLDGLTITATVQGHRNDDGVLWQPGQRLQLLSEPDGLDGIYFLMARKFVGGRGKPTQTILTLKEDKAWIPEAKPPKNNKGQGSKGRRRGSRKRRSGGRKGRQARQTMVFE</sequence>
<evidence type="ECO:0000259" key="3">
    <source>
        <dbReference type="Pfam" id="PF22174"/>
    </source>
</evidence>
<protein>
    <submittedName>
        <fullName evidence="6">Phage tail protein</fullName>
    </submittedName>
</protein>
<dbReference type="InterPro" id="IPR026276">
    <property type="entry name" value="Baseplate_GpP"/>
</dbReference>
<dbReference type="AlphaFoldDB" id="A0A1A9RUS7"/>
<dbReference type="InterPro" id="IPR054482">
    <property type="entry name" value="NMB1110-like_3rd"/>
</dbReference>
<evidence type="ECO:0000259" key="4">
    <source>
        <dbReference type="Pfam" id="PF22255"/>
    </source>
</evidence>
<evidence type="ECO:0000256" key="1">
    <source>
        <dbReference type="SAM" id="MobiDB-lite"/>
    </source>
</evidence>
<evidence type="ECO:0000259" key="2">
    <source>
        <dbReference type="Pfam" id="PF21683"/>
    </source>
</evidence>
<feature type="domain" description="Tail protein NMB1110-like third" evidence="5">
    <location>
        <begin position="209"/>
        <end position="260"/>
    </location>
</feature>
<feature type="domain" description="Baseplate hub protein gp44/GpP-like second" evidence="4">
    <location>
        <begin position="93"/>
        <end position="175"/>
    </location>
</feature>
<accession>A0A1A9RUS7</accession>
<dbReference type="Gene3D" id="3.55.50.10">
    <property type="entry name" value="Baseplate protein-like domains"/>
    <property type="match status" value="1"/>
</dbReference>
<dbReference type="Pfam" id="PF22255">
    <property type="entry name" value="Gp44-like_2nd"/>
    <property type="match status" value="1"/>
</dbReference>
<dbReference type="InterPro" id="IPR054034">
    <property type="entry name" value="NMB1110-like_C"/>
</dbReference>
<evidence type="ECO:0000313" key="7">
    <source>
        <dbReference type="Proteomes" id="UP000078103"/>
    </source>
</evidence>
<dbReference type="EMBL" id="LXSH01000007">
    <property type="protein sequence ID" value="OAM24916.1"/>
    <property type="molecule type" value="Genomic_DNA"/>
</dbReference>
<dbReference type="Gene3D" id="2.30.300.10">
    <property type="entry name" value="Baseplate protein-like domain - beta roll fold"/>
    <property type="match status" value="1"/>
</dbReference>
<evidence type="ECO:0000313" key="6">
    <source>
        <dbReference type="EMBL" id="OAM24916.1"/>
    </source>
</evidence>
<feature type="region of interest" description="Disordered" evidence="1">
    <location>
        <begin position="330"/>
        <end position="375"/>
    </location>
</feature>
<dbReference type="InterPro" id="IPR023399">
    <property type="entry name" value="Baseplate-like_2-layer_sand"/>
</dbReference>
<comment type="caution">
    <text evidence="6">The sequence shown here is derived from an EMBL/GenBank/DDBJ whole genome shotgun (WGS) entry which is preliminary data.</text>
</comment>
<proteinExistence type="predicted"/>
<dbReference type="InterPro" id="IPR049354">
    <property type="entry name" value="GpP-like_N"/>
</dbReference>
<gene>
    <name evidence="6" type="ORF">A7P89_01380</name>
</gene>
<dbReference type="Pfam" id="PF22630">
    <property type="entry name" value="NMB1110_3rd"/>
    <property type="match status" value="1"/>
</dbReference>
<evidence type="ECO:0000259" key="5">
    <source>
        <dbReference type="Pfam" id="PF22630"/>
    </source>
</evidence>
<dbReference type="RefSeq" id="WP_064105063.1">
    <property type="nucleotide sequence ID" value="NZ_LXSH01000007.1"/>
</dbReference>
<reference evidence="7" key="1">
    <citation type="submission" date="2016-05" db="EMBL/GenBank/DDBJ databases">
        <title>Draft genome of Corynebacterium afermentans subsp. afermentans LCDC 88199T.</title>
        <authorList>
            <person name="Bernier A.-M."/>
            <person name="Bernard K."/>
        </authorList>
    </citation>
    <scope>NUCLEOTIDE SEQUENCE [LARGE SCALE GENOMIC DNA]</scope>
    <source>
        <strain evidence="7">NML120819</strain>
    </source>
</reference>
<dbReference type="PIRSF" id="PIRSF004440">
    <property type="entry name" value="GpP"/>
    <property type="match status" value="1"/>
</dbReference>
<feature type="domain" description="Tail protein NMB1110-like C-terminal" evidence="3">
    <location>
        <begin position="264"/>
        <end position="331"/>
    </location>
</feature>
<feature type="compositionally biased region" description="Basic residues" evidence="1">
    <location>
        <begin position="349"/>
        <end position="367"/>
    </location>
</feature>